<sequence length="105" mass="11748">MNRRTSFLVLAGADSSQNRNATVPIVITMNVDQHVAVVGTVLPQSLKIKTADIRVLDKREAIASVAKQRPISLSETTFNDLFVYLVRPSRKFIQQYLSGLILVHR</sequence>
<keyword evidence="2" id="KW-1185">Reference proteome</keyword>
<dbReference type="Proteomes" id="UP000887116">
    <property type="component" value="Unassembled WGS sequence"/>
</dbReference>
<reference evidence="1" key="1">
    <citation type="submission" date="2020-07" db="EMBL/GenBank/DDBJ databases">
        <title>Multicomponent nature underlies the extraordinary mechanical properties of spider dragline silk.</title>
        <authorList>
            <person name="Kono N."/>
            <person name="Nakamura H."/>
            <person name="Mori M."/>
            <person name="Yoshida Y."/>
            <person name="Ohtoshi R."/>
            <person name="Malay A.D."/>
            <person name="Moran D.A.P."/>
            <person name="Tomita M."/>
            <person name="Numata K."/>
            <person name="Arakawa K."/>
        </authorList>
    </citation>
    <scope>NUCLEOTIDE SEQUENCE</scope>
</reference>
<name>A0A8X6I3J5_TRICU</name>
<protein>
    <submittedName>
        <fullName evidence="1">Uncharacterized protein</fullName>
    </submittedName>
</protein>
<organism evidence="1 2">
    <name type="scientific">Trichonephila clavata</name>
    <name type="common">Joro spider</name>
    <name type="synonym">Nephila clavata</name>
    <dbReference type="NCBI Taxonomy" id="2740835"/>
    <lineage>
        <taxon>Eukaryota</taxon>
        <taxon>Metazoa</taxon>
        <taxon>Ecdysozoa</taxon>
        <taxon>Arthropoda</taxon>
        <taxon>Chelicerata</taxon>
        <taxon>Arachnida</taxon>
        <taxon>Araneae</taxon>
        <taxon>Araneomorphae</taxon>
        <taxon>Entelegynae</taxon>
        <taxon>Araneoidea</taxon>
        <taxon>Nephilidae</taxon>
        <taxon>Trichonephila</taxon>
    </lineage>
</organism>
<dbReference type="EMBL" id="BMAO01037024">
    <property type="protein sequence ID" value="GFR14809.1"/>
    <property type="molecule type" value="Genomic_DNA"/>
</dbReference>
<dbReference type="AlphaFoldDB" id="A0A8X6I3J5"/>
<evidence type="ECO:0000313" key="2">
    <source>
        <dbReference type="Proteomes" id="UP000887116"/>
    </source>
</evidence>
<gene>
    <name evidence="1" type="ORF">TNCT_164701</name>
</gene>
<proteinExistence type="predicted"/>
<comment type="caution">
    <text evidence="1">The sequence shown here is derived from an EMBL/GenBank/DDBJ whole genome shotgun (WGS) entry which is preliminary data.</text>
</comment>
<evidence type="ECO:0000313" key="1">
    <source>
        <dbReference type="EMBL" id="GFR14809.1"/>
    </source>
</evidence>
<accession>A0A8X6I3J5</accession>